<dbReference type="InterPro" id="IPR051804">
    <property type="entry name" value="Carb_Metab_Reg_Kinase/Isom"/>
</dbReference>
<dbReference type="Pfam" id="PF21621">
    <property type="entry name" value="MPI_cupin_dom"/>
    <property type="match status" value="1"/>
</dbReference>
<evidence type="ECO:0000313" key="5">
    <source>
        <dbReference type="Proteomes" id="UP000613401"/>
    </source>
</evidence>
<dbReference type="InterPro" id="IPR049071">
    <property type="entry name" value="MPI_cupin_dom"/>
</dbReference>
<dbReference type="EMBL" id="WVTB01000070">
    <property type="protein sequence ID" value="KAF3801109.1"/>
    <property type="molecule type" value="Genomic_DNA"/>
</dbReference>
<keyword evidence="1" id="KW-0479">Metal-binding</keyword>
<reference evidence="4" key="1">
    <citation type="journal article" date="2020" name="Phytopathology">
        <title>Genome sequence and comparative analysis of Colletotrichum gloeosporioides isolated from Liriodendron leaves.</title>
        <authorList>
            <person name="Fu F.F."/>
            <person name="Hao Z."/>
            <person name="Wang P."/>
            <person name="Lu Y."/>
            <person name="Xue L.J."/>
            <person name="Wei G."/>
            <person name="Tian Y."/>
            <person name="Baishi H."/>
            <person name="Xu H."/>
            <person name="Shi J."/>
            <person name="Cheng T."/>
            <person name="Wang G."/>
            <person name="Yi Y."/>
            <person name="Chen J."/>
        </authorList>
    </citation>
    <scope>NUCLEOTIDE SEQUENCE</scope>
    <source>
        <strain evidence="4">Lc1</strain>
    </source>
</reference>
<dbReference type="AlphaFoldDB" id="A0A8H4FHF1"/>
<sequence>MAPIVLPANQPPARFYLGGPQISAFRSDKPSGPNEPEDWVASTTCCLGCASSKLGMTVLPNGRLLADAIAADPEYWLGAAHVAAFGTDTKLLVKLLDAGQRLPVHAHPHRDWAREHVGARHGKAEAWYLLTPGEVDLGLKEDVTHEELLGLVERQDVQGMLGRMHRLDVEAHQTVYVPPGTLHAIGEGVFLIEVREPQDLSILCDWKGFDIDGFKDGHLGLGFEKALTAVNTGGLTRGEADSLVTSEASIGSALPDVAKEYFDLERLEIRGKKVLRSGFAVLVVCEGALEMWVAGEKKLDVNKGKTLVVPSGDGELELKGFGEVVVVRPPRGQQAEETFIKVGSGLERKTSQSHPNIVQVI</sequence>
<dbReference type="PANTHER" id="PTHR42742:SF3">
    <property type="entry name" value="FRUCTOKINASE"/>
    <property type="match status" value="1"/>
</dbReference>
<feature type="domain" description="Mannose-6-phosphate isomerase cupin" evidence="3">
    <location>
        <begin position="258"/>
        <end position="328"/>
    </location>
</feature>
<evidence type="ECO:0000259" key="3">
    <source>
        <dbReference type="Pfam" id="PF21621"/>
    </source>
</evidence>
<dbReference type="Proteomes" id="UP000613401">
    <property type="component" value="Unassembled WGS sequence"/>
</dbReference>
<dbReference type="PANTHER" id="PTHR42742">
    <property type="entry name" value="TRANSCRIPTIONAL REPRESSOR MPRA"/>
    <property type="match status" value="1"/>
</dbReference>
<organism evidence="4 5">
    <name type="scientific">Colletotrichum gloeosporioides</name>
    <name type="common">Anthracnose fungus</name>
    <name type="synonym">Glomerella cingulata</name>
    <dbReference type="NCBI Taxonomy" id="474922"/>
    <lineage>
        <taxon>Eukaryota</taxon>
        <taxon>Fungi</taxon>
        <taxon>Dikarya</taxon>
        <taxon>Ascomycota</taxon>
        <taxon>Pezizomycotina</taxon>
        <taxon>Sordariomycetes</taxon>
        <taxon>Hypocreomycetidae</taxon>
        <taxon>Glomerellales</taxon>
        <taxon>Glomerellaceae</taxon>
        <taxon>Colletotrichum</taxon>
        <taxon>Colletotrichum gloeosporioides species complex</taxon>
    </lineage>
</organism>
<dbReference type="InterPro" id="IPR014710">
    <property type="entry name" value="RmlC-like_jellyroll"/>
</dbReference>
<dbReference type="RefSeq" id="XP_045260268.1">
    <property type="nucleotide sequence ID" value="XM_045410101.1"/>
</dbReference>
<gene>
    <name evidence="4" type="ORF">GCG54_00010170</name>
</gene>
<dbReference type="InterPro" id="IPR011051">
    <property type="entry name" value="RmlC_Cupin_sf"/>
</dbReference>
<keyword evidence="5" id="KW-1185">Reference proteome</keyword>
<accession>A0A8H4FHF1</accession>
<evidence type="ECO:0000256" key="2">
    <source>
        <dbReference type="ARBA" id="ARBA00022833"/>
    </source>
</evidence>
<reference evidence="4" key="2">
    <citation type="submission" date="2020-03" db="EMBL/GenBank/DDBJ databases">
        <authorList>
            <person name="Fu F.-F."/>
            <person name="Chen J."/>
        </authorList>
    </citation>
    <scope>NUCLEOTIDE SEQUENCE</scope>
    <source>
        <strain evidence="4">Lc1</strain>
    </source>
</reference>
<protein>
    <recommendedName>
        <fullName evidence="3">Mannose-6-phosphate isomerase cupin domain-containing protein</fullName>
    </recommendedName>
</protein>
<evidence type="ECO:0000256" key="1">
    <source>
        <dbReference type="ARBA" id="ARBA00022723"/>
    </source>
</evidence>
<dbReference type="GeneID" id="69017302"/>
<dbReference type="Gene3D" id="2.60.120.10">
    <property type="entry name" value="Jelly Rolls"/>
    <property type="match status" value="2"/>
</dbReference>
<dbReference type="CDD" id="cd07010">
    <property type="entry name" value="cupin_PMI_type_I_N_bac"/>
    <property type="match status" value="1"/>
</dbReference>
<dbReference type="SUPFAM" id="SSF51182">
    <property type="entry name" value="RmlC-like cupins"/>
    <property type="match status" value="1"/>
</dbReference>
<dbReference type="GO" id="GO:0046872">
    <property type="term" value="F:metal ion binding"/>
    <property type="evidence" value="ECO:0007669"/>
    <property type="project" value="UniProtKB-KW"/>
</dbReference>
<keyword evidence="2" id="KW-0862">Zinc</keyword>
<proteinExistence type="predicted"/>
<name>A0A8H4FHF1_COLGL</name>
<evidence type="ECO:0000313" key="4">
    <source>
        <dbReference type="EMBL" id="KAF3801109.1"/>
    </source>
</evidence>
<comment type="caution">
    <text evidence="4">The sequence shown here is derived from an EMBL/GenBank/DDBJ whole genome shotgun (WGS) entry which is preliminary data.</text>
</comment>